<proteinExistence type="predicted"/>
<dbReference type="SUPFAM" id="SSF56655">
    <property type="entry name" value="Carbohydrate phosphatase"/>
    <property type="match status" value="1"/>
</dbReference>
<dbReference type="Proteomes" id="UP000825072">
    <property type="component" value="Chromosome 1"/>
</dbReference>
<evidence type="ECO:0000256" key="2">
    <source>
        <dbReference type="SAM" id="MobiDB-lite"/>
    </source>
</evidence>
<feature type="region of interest" description="Disordered" evidence="2">
    <location>
        <begin position="1"/>
        <end position="37"/>
    </location>
</feature>
<keyword evidence="1" id="KW-0460">Magnesium</keyword>
<dbReference type="Pfam" id="PF00459">
    <property type="entry name" value="Inositol_P"/>
    <property type="match status" value="1"/>
</dbReference>
<comment type="cofactor">
    <cofactor evidence="1">
        <name>Mg(2+)</name>
        <dbReference type="ChEBI" id="CHEBI:18420"/>
    </cofactor>
</comment>
<feature type="binding site" evidence="1">
    <location>
        <position position="76"/>
    </location>
    <ligand>
        <name>Mg(2+)</name>
        <dbReference type="ChEBI" id="CHEBI:18420"/>
        <label>1</label>
        <note>catalytic</note>
    </ligand>
</feature>
<dbReference type="GeneID" id="92881390"/>
<reference evidence="3" key="1">
    <citation type="submission" date="2021-06" db="EMBL/GenBank/DDBJ databases">
        <title>Genome sequence of Cutibacterium modestum strain KB17-24694.</title>
        <authorList>
            <person name="Dekio I."/>
            <person name="Asahina A."/>
            <person name="Nishida M."/>
        </authorList>
    </citation>
    <scope>NUCLEOTIDE SEQUENCE</scope>
    <source>
        <strain evidence="3">KB17-24694</strain>
    </source>
</reference>
<dbReference type="GO" id="GO:0046872">
    <property type="term" value="F:metal ion binding"/>
    <property type="evidence" value="ECO:0007669"/>
    <property type="project" value="UniProtKB-KW"/>
</dbReference>
<dbReference type="InterPro" id="IPR000760">
    <property type="entry name" value="Inositol_monophosphatase-like"/>
</dbReference>
<evidence type="ECO:0000313" key="4">
    <source>
        <dbReference type="Proteomes" id="UP000825072"/>
    </source>
</evidence>
<feature type="compositionally biased region" description="Basic residues" evidence="2">
    <location>
        <begin position="1"/>
        <end position="11"/>
    </location>
</feature>
<gene>
    <name evidence="3" type="ORF">KB1_21990</name>
</gene>
<name>A0AAD1KRB7_9ACTN</name>
<dbReference type="AlphaFoldDB" id="A0AAD1KRB7"/>
<accession>A0AAD1KRB7</accession>
<feature type="compositionally biased region" description="Basic and acidic residues" evidence="2">
    <location>
        <begin position="12"/>
        <end position="37"/>
    </location>
</feature>
<dbReference type="PRINTS" id="PR00377">
    <property type="entry name" value="IMPHPHTASES"/>
</dbReference>
<dbReference type="EMBL" id="AP024747">
    <property type="protein sequence ID" value="BCY26209.1"/>
    <property type="molecule type" value="Genomic_DNA"/>
</dbReference>
<protein>
    <submittedName>
        <fullName evidence="3">Uncharacterized protein</fullName>
    </submittedName>
</protein>
<dbReference type="RefSeq" id="WP_002528074.1">
    <property type="nucleotide sequence ID" value="NZ_AP024747.1"/>
</dbReference>
<feature type="binding site" evidence="1">
    <location>
        <position position="78"/>
    </location>
    <ligand>
        <name>Mg(2+)</name>
        <dbReference type="ChEBI" id="CHEBI:18420"/>
        <label>1</label>
        <note>catalytic</note>
    </ligand>
</feature>
<evidence type="ECO:0000313" key="3">
    <source>
        <dbReference type="EMBL" id="BCY26209.1"/>
    </source>
</evidence>
<dbReference type="Gene3D" id="3.30.540.10">
    <property type="entry name" value="Fructose-1,6-Bisphosphatase, subunit A, domain 1"/>
    <property type="match status" value="1"/>
</dbReference>
<evidence type="ECO:0000256" key="1">
    <source>
        <dbReference type="PIRSR" id="PIRSR600760-2"/>
    </source>
</evidence>
<keyword evidence="1" id="KW-0479">Metal-binding</keyword>
<sequence>MRIRCAHRGRRHDGQLAEDRQARPPTYKTDRDLANELDERTEREVKKLFARRTPDIPFLGKESSSVGPSGTYWCLDPIGRTLNFTQGIPMYATPLALVRDGVPNIGR</sequence>
<organism evidence="3 4">
    <name type="scientific">Cutibacterium modestum</name>
    <dbReference type="NCBI Taxonomy" id="2559073"/>
    <lineage>
        <taxon>Bacteria</taxon>
        <taxon>Bacillati</taxon>
        <taxon>Actinomycetota</taxon>
        <taxon>Actinomycetes</taxon>
        <taxon>Propionibacteriales</taxon>
        <taxon>Propionibacteriaceae</taxon>
        <taxon>Cutibacterium</taxon>
    </lineage>
</organism>